<evidence type="ECO:0000256" key="1">
    <source>
        <dbReference type="SAM" id="MobiDB-lite"/>
    </source>
</evidence>
<accession>A0AAV9TI92</accession>
<dbReference type="PANTHER" id="PTHR24148:SF64">
    <property type="entry name" value="HETEROKARYON INCOMPATIBILITY DOMAIN-CONTAINING PROTEIN"/>
    <property type="match status" value="1"/>
</dbReference>
<gene>
    <name evidence="3" type="ORF">QIS74_04878</name>
</gene>
<organism evidence="3 4">
    <name type="scientific">Colletotrichum tabaci</name>
    <dbReference type="NCBI Taxonomy" id="1209068"/>
    <lineage>
        <taxon>Eukaryota</taxon>
        <taxon>Fungi</taxon>
        <taxon>Dikarya</taxon>
        <taxon>Ascomycota</taxon>
        <taxon>Pezizomycotina</taxon>
        <taxon>Sordariomycetes</taxon>
        <taxon>Hypocreomycetidae</taxon>
        <taxon>Glomerellales</taxon>
        <taxon>Glomerellaceae</taxon>
        <taxon>Colletotrichum</taxon>
        <taxon>Colletotrichum destructivum species complex</taxon>
    </lineage>
</organism>
<proteinExistence type="predicted"/>
<feature type="region of interest" description="Disordered" evidence="1">
    <location>
        <begin position="1"/>
        <end position="22"/>
    </location>
</feature>
<name>A0AAV9TI92_9PEZI</name>
<dbReference type="PANTHER" id="PTHR24148">
    <property type="entry name" value="ANKYRIN REPEAT DOMAIN-CONTAINING PROTEIN 39 HOMOLOG-RELATED"/>
    <property type="match status" value="1"/>
</dbReference>
<feature type="compositionally biased region" description="Basic and acidic residues" evidence="1">
    <location>
        <begin position="1"/>
        <end position="21"/>
    </location>
</feature>
<evidence type="ECO:0000259" key="2">
    <source>
        <dbReference type="Pfam" id="PF06985"/>
    </source>
</evidence>
<dbReference type="EMBL" id="JASAOK010000023">
    <property type="protein sequence ID" value="KAK6221149.1"/>
    <property type="molecule type" value="Genomic_DNA"/>
</dbReference>
<reference evidence="3 4" key="1">
    <citation type="submission" date="2023-04" db="EMBL/GenBank/DDBJ databases">
        <title>Colletotrichum tabacum stain YC1 causing leaf anthracnose on Nicotiana tabacum(L.) cv.</title>
        <authorList>
            <person name="Ji Z."/>
            <person name="Wang M."/>
            <person name="Zhang J."/>
            <person name="Wang N."/>
            <person name="Zhou Z."/>
        </authorList>
    </citation>
    <scope>NUCLEOTIDE SEQUENCE [LARGE SCALE GENOMIC DNA]</scope>
    <source>
        <strain evidence="3 4">YC1</strain>
    </source>
</reference>
<evidence type="ECO:0000313" key="4">
    <source>
        <dbReference type="Proteomes" id="UP001327957"/>
    </source>
</evidence>
<dbReference type="InterPro" id="IPR010730">
    <property type="entry name" value="HET"/>
</dbReference>
<dbReference type="InterPro" id="IPR052895">
    <property type="entry name" value="HetReg/Transcr_Mod"/>
</dbReference>
<sequence length="486" mass="55847">MSANESRRRGDPPSQQKDDKPITIPFRYQALEDNVYSTRFVQIEPAESRDSLLVCSLTHVAFGDRPKFEALSYMWGDEDDKRAITLNGCQFHVRKNLFDALVYLRSRGQTGFLWVDALCIDQNNIKERTKQVRIMRHIYFRAASVVVWLGSKYSRYQKSLTEIEVSNIVNPASKPEKEIPDAAGEETQTEASKVEREMVRQLVADEYWNRVWIIQEVGQNEMKRVCFGHMEVGWDDFIHLVTMHNAKGGPLRLAQQLSQKYAGAHTLRRLLIDHKDAQCKEQRDKIYGLVGLALDACGFPLDYDKSLLVVWNDTMEFMNRHKLFLTDRETDIIYIGGLVKSLLMGAKCSPFQQIAQQAEPQTDLQTIEAGNYRETSNPKVFHINAYVLGCIRYIGPTTQEMAADLGKTDEWAEQLQYHYGSDLGDVHKESNQLIRAVLESSLSQLQQTCFNRVGLVKSKGDNSFLREPLSTYWDDTESFAKHHTNW</sequence>
<keyword evidence="4" id="KW-1185">Reference proteome</keyword>
<evidence type="ECO:0000313" key="3">
    <source>
        <dbReference type="EMBL" id="KAK6221149.1"/>
    </source>
</evidence>
<dbReference type="AlphaFoldDB" id="A0AAV9TI92"/>
<protein>
    <recommendedName>
        <fullName evidence="2">Heterokaryon incompatibility domain-containing protein</fullName>
    </recommendedName>
</protein>
<comment type="caution">
    <text evidence="3">The sequence shown here is derived from an EMBL/GenBank/DDBJ whole genome shotgun (WGS) entry which is preliminary data.</text>
</comment>
<feature type="domain" description="Heterokaryon incompatibility" evidence="2">
    <location>
        <begin position="68"/>
        <end position="216"/>
    </location>
</feature>
<dbReference type="Pfam" id="PF06985">
    <property type="entry name" value="HET"/>
    <property type="match status" value="1"/>
</dbReference>
<dbReference type="Proteomes" id="UP001327957">
    <property type="component" value="Unassembled WGS sequence"/>
</dbReference>